<reference evidence="3" key="2">
    <citation type="submission" date="2021-04" db="EMBL/GenBank/DDBJ databases">
        <authorList>
            <person name="Gilroy R."/>
        </authorList>
    </citation>
    <scope>NUCLEOTIDE SEQUENCE</scope>
    <source>
        <strain evidence="3">G3-2149</strain>
    </source>
</reference>
<dbReference type="InterPro" id="IPR029140">
    <property type="entry name" value="Mfa1_C"/>
</dbReference>
<proteinExistence type="predicted"/>
<gene>
    <name evidence="3" type="ORF">H9789_03605</name>
</gene>
<dbReference type="Gene3D" id="2.60.40.3690">
    <property type="match status" value="2"/>
</dbReference>
<dbReference type="EMBL" id="JAHLFU010000067">
    <property type="protein sequence ID" value="MBU3852904.1"/>
    <property type="molecule type" value="Genomic_DNA"/>
</dbReference>
<evidence type="ECO:0000313" key="4">
    <source>
        <dbReference type="Proteomes" id="UP000823865"/>
    </source>
</evidence>
<keyword evidence="1" id="KW-0732">Signal</keyword>
<accession>A0A9E2P0M8</accession>
<dbReference type="Gene3D" id="2.60.40.2580">
    <property type="match status" value="1"/>
</dbReference>
<dbReference type="NCBIfam" id="NF038041">
    <property type="entry name" value="fim_Mfa1_fam"/>
    <property type="match status" value="1"/>
</dbReference>
<name>A0A9E2P0M8_9BACT</name>
<feature type="signal peptide" evidence="1">
    <location>
        <begin position="1"/>
        <end position="20"/>
    </location>
</feature>
<dbReference type="GO" id="GO:0009418">
    <property type="term" value="C:pilus shaft"/>
    <property type="evidence" value="ECO:0007669"/>
    <property type="project" value="InterPro"/>
</dbReference>
<reference evidence="3" key="1">
    <citation type="journal article" date="2021" name="PeerJ">
        <title>Extensive microbial diversity within the chicken gut microbiome revealed by metagenomics and culture.</title>
        <authorList>
            <person name="Gilroy R."/>
            <person name="Ravi A."/>
            <person name="Getino M."/>
            <person name="Pursley I."/>
            <person name="Horton D.L."/>
            <person name="Alikhan N.F."/>
            <person name="Baker D."/>
            <person name="Gharbi K."/>
            <person name="Hall N."/>
            <person name="Watson M."/>
            <person name="Adriaenssens E.M."/>
            <person name="Foster-Nyarko E."/>
            <person name="Jarju S."/>
            <person name="Secka A."/>
            <person name="Antonio M."/>
            <person name="Oren A."/>
            <person name="Chaudhuri R.R."/>
            <person name="La Ragione R."/>
            <person name="Hildebrand F."/>
            <person name="Pallen M.J."/>
        </authorList>
    </citation>
    <scope>NUCLEOTIDE SEQUENCE</scope>
    <source>
        <strain evidence="3">G3-2149</strain>
    </source>
</reference>
<organism evidence="3 4">
    <name type="scientific">Candidatus Paraprevotella stercoravium</name>
    <dbReference type="NCBI Taxonomy" id="2838725"/>
    <lineage>
        <taxon>Bacteria</taxon>
        <taxon>Pseudomonadati</taxon>
        <taxon>Bacteroidota</taxon>
        <taxon>Bacteroidia</taxon>
        <taxon>Bacteroidales</taxon>
        <taxon>Prevotellaceae</taxon>
        <taxon>Paraprevotella</taxon>
    </lineage>
</organism>
<comment type="caution">
    <text evidence="3">The sequence shown here is derived from an EMBL/GenBank/DDBJ whole genome shotgun (WGS) entry which is preliminary data.</text>
</comment>
<evidence type="ECO:0000313" key="3">
    <source>
        <dbReference type="EMBL" id="MBU3852904.1"/>
    </source>
</evidence>
<evidence type="ECO:0000259" key="2">
    <source>
        <dbReference type="Pfam" id="PF15495"/>
    </source>
</evidence>
<sequence>MKKVKYLAMLLAAGMFAACSDNLEDAGAGNAGGIDSQGETGYVKVAINLPTASSGVSRANDNFDDGEDYEYHVNDIILALFHGADESSATCQQAFVISDAVFADDNTTNVTTKSTDIVREIKKPASGNVYALVIANNSGYFQTANSSTTEVIGGQQLQVLQIKTSDTGDWTTFKGKLEDLYSQTNVITADMNKIASTTGNGNFLMMNAPIANESSPTSATPSSTFKVSTLVPVTIHTTEIDAQSAASNEIYIERAVAKVAVKVKKTDGQADNTIKIDAGNQYYPNATVLFEGWKLNTTNKKTYLIRKVTKATSETGIEDWNEWKTYWNTGESANRFFGTTKSDNLPYRVYWGIDPNYTSVGNSLADNFNTYSNSSSLSFNNMGDTNFEYCAENTTNAQNMYKDELTGILIKAKFTPAGGNADSDFYMFANSSAIYTEEQFETVILGNLGLTDAYTVTITTPTESGMTITSLDEFKKIISVTSNTDSQSATISDEAWTTLWEKVLGQNVKYYAGGVTYYYVNSAYVKHFGTTDIPESASLDEKTYLGHTGVLRNNWYELEIQSVSGPGEPDIPNIPHEPINKGHSYLNVAINVLSWAKRTQGVDL</sequence>
<dbReference type="InterPro" id="IPR047786">
    <property type="entry name" value="Mfa1_fim"/>
</dbReference>
<dbReference type="Pfam" id="PF15495">
    <property type="entry name" value="Fimbrillin_C"/>
    <property type="match status" value="1"/>
</dbReference>
<dbReference type="Proteomes" id="UP000823865">
    <property type="component" value="Unassembled WGS sequence"/>
</dbReference>
<dbReference type="PROSITE" id="PS51257">
    <property type="entry name" value="PROKAR_LIPOPROTEIN"/>
    <property type="match status" value="1"/>
</dbReference>
<dbReference type="AlphaFoldDB" id="A0A9E2P0M8"/>
<feature type="domain" description="Minor fimbrium subunit Mfa1 C-terminal" evidence="2">
    <location>
        <begin position="510"/>
        <end position="600"/>
    </location>
</feature>
<feature type="chain" id="PRO_5039418994" evidence="1">
    <location>
        <begin position="21"/>
        <end position="604"/>
    </location>
</feature>
<protein>
    <submittedName>
        <fullName evidence="3">Mfa1 family fimbria major subunit</fullName>
    </submittedName>
</protein>
<evidence type="ECO:0000256" key="1">
    <source>
        <dbReference type="SAM" id="SignalP"/>
    </source>
</evidence>